<dbReference type="InterPro" id="IPR004236">
    <property type="entry name" value="Pept_S1_alpha_lytic"/>
</dbReference>
<evidence type="ECO:0000256" key="2">
    <source>
        <dbReference type="ARBA" id="ARBA00022670"/>
    </source>
</evidence>
<dbReference type="CDD" id="cd21112">
    <property type="entry name" value="alphaLP-like"/>
    <property type="match status" value="1"/>
</dbReference>
<dbReference type="SUPFAM" id="SSF50494">
    <property type="entry name" value="Trypsin-like serine proteases"/>
    <property type="match status" value="1"/>
</dbReference>
<comment type="similarity">
    <text evidence="1">Belongs to the peptidase S1 family.</text>
</comment>
<dbReference type="InterPro" id="IPR033116">
    <property type="entry name" value="TRYPSIN_SER"/>
</dbReference>
<evidence type="ECO:0000256" key="1">
    <source>
        <dbReference type="ARBA" id="ARBA00007664"/>
    </source>
</evidence>
<dbReference type="Gene3D" id="2.40.10.10">
    <property type="entry name" value="Trypsin-like serine proteases"/>
    <property type="match status" value="2"/>
</dbReference>
<evidence type="ECO:0000259" key="12">
    <source>
        <dbReference type="Pfam" id="PF02983"/>
    </source>
</evidence>
<feature type="signal peptide" evidence="10">
    <location>
        <begin position="1"/>
        <end position="24"/>
    </location>
</feature>
<feature type="disulfide bond" evidence="9">
    <location>
        <begin position="310"/>
        <end position="337"/>
    </location>
</feature>
<dbReference type="InterPro" id="IPR001316">
    <property type="entry name" value="Pept_S1A_streptogrisin"/>
</dbReference>
<evidence type="ECO:0000256" key="7">
    <source>
        <dbReference type="ARBA" id="ARBA00023157"/>
    </source>
</evidence>
<dbReference type="GO" id="GO:0006508">
    <property type="term" value="P:proteolysis"/>
    <property type="evidence" value="ECO:0007669"/>
    <property type="project" value="UniProtKB-KW"/>
</dbReference>
<keyword evidence="5" id="KW-0720">Serine protease</keyword>
<dbReference type="GO" id="GO:0005576">
    <property type="term" value="C:extracellular region"/>
    <property type="evidence" value="ECO:0007669"/>
    <property type="project" value="InterPro"/>
</dbReference>
<organism evidence="13">
    <name type="scientific">Kitasatospora camelliae</name>
    <dbReference type="NCBI Taxonomy" id="3156397"/>
    <lineage>
        <taxon>Bacteria</taxon>
        <taxon>Bacillati</taxon>
        <taxon>Actinomycetota</taxon>
        <taxon>Actinomycetes</taxon>
        <taxon>Kitasatosporales</taxon>
        <taxon>Streptomycetaceae</taxon>
        <taxon>Kitasatospora</taxon>
    </lineage>
</organism>
<dbReference type="InterPro" id="IPR043504">
    <property type="entry name" value="Peptidase_S1_PA_chymotrypsin"/>
</dbReference>
<dbReference type="Pfam" id="PF00089">
    <property type="entry name" value="Trypsin"/>
    <property type="match status" value="1"/>
</dbReference>
<dbReference type="InterPro" id="IPR009003">
    <property type="entry name" value="Peptidase_S1_PA"/>
</dbReference>
<accession>A0AAU8JU24</accession>
<evidence type="ECO:0000256" key="8">
    <source>
        <dbReference type="PIRSR" id="PIRSR001134-1"/>
    </source>
</evidence>
<evidence type="ECO:0000256" key="9">
    <source>
        <dbReference type="PIRSR" id="PIRSR001134-2"/>
    </source>
</evidence>
<protein>
    <submittedName>
        <fullName evidence="13">S1 family peptidase</fullName>
    </submittedName>
</protein>
<gene>
    <name evidence="13" type="ORF">ABWK59_06755</name>
</gene>
<keyword evidence="2" id="KW-0645">Protease</keyword>
<dbReference type="PRINTS" id="PR00861">
    <property type="entry name" value="ALYTICPTASE"/>
</dbReference>
<dbReference type="PROSITE" id="PS00135">
    <property type="entry name" value="TRYPSIN_SER"/>
    <property type="match status" value="1"/>
</dbReference>
<dbReference type="GO" id="GO:0004252">
    <property type="term" value="F:serine-type endopeptidase activity"/>
    <property type="evidence" value="ECO:0007669"/>
    <property type="project" value="InterPro"/>
</dbReference>
<feature type="active site" description="Charge relay system" evidence="8">
    <location>
        <position position="205"/>
    </location>
</feature>
<dbReference type="InterPro" id="IPR001254">
    <property type="entry name" value="Trypsin_dom"/>
</dbReference>
<dbReference type="RefSeq" id="WP_354638712.1">
    <property type="nucleotide sequence ID" value="NZ_CP159872.1"/>
</dbReference>
<dbReference type="PROSITE" id="PS00134">
    <property type="entry name" value="TRYPSIN_HIS"/>
    <property type="match status" value="1"/>
</dbReference>
<keyword evidence="7 9" id="KW-1015">Disulfide bond</keyword>
<keyword evidence="3 10" id="KW-0732">Signal</keyword>
<keyword evidence="6" id="KW-0865">Zymogen</keyword>
<dbReference type="InterPro" id="IPR035070">
    <property type="entry name" value="Streptogrisin_prodomain"/>
</dbReference>
<feature type="domain" description="Peptidase S1" evidence="11">
    <location>
        <begin position="196"/>
        <end position="351"/>
    </location>
</feature>
<dbReference type="InterPro" id="IPR018114">
    <property type="entry name" value="TRYPSIN_HIS"/>
</dbReference>
<dbReference type="KEGG" id="kcm:ABWK59_06755"/>
<dbReference type="PIRSF" id="PIRSF001134">
    <property type="entry name" value="Streptogrisin"/>
    <property type="match status" value="1"/>
</dbReference>
<evidence type="ECO:0000256" key="3">
    <source>
        <dbReference type="ARBA" id="ARBA00022729"/>
    </source>
</evidence>
<dbReference type="Gene3D" id="3.30.300.50">
    <property type="match status" value="1"/>
</dbReference>
<dbReference type="Pfam" id="PF02983">
    <property type="entry name" value="Pro_Al_protease"/>
    <property type="match status" value="1"/>
</dbReference>
<evidence type="ECO:0000256" key="10">
    <source>
        <dbReference type="SAM" id="SignalP"/>
    </source>
</evidence>
<feature type="active site" description="Charge relay system" evidence="8">
    <location>
        <position position="316"/>
    </location>
</feature>
<feature type="active site" description="Charge relay system" evidence="8">
    <location>
        <position position="235"/>
    </location>
</feature>
<feature type="disulfide bond" evidence="9">
    <location>
        <begin position="186"/>
        <end position="206"/>
    </location>
</feature>
<dbReference type="PROSITE" id="PS51318">
    <property type="entry name" value="TAT"/>
    <property type="match status" value="1"/>
</dbReference>
<evidence type="ECO:0000256" key="5">
    <source>
        <dbReference type="ARBA" id="ARBA00022825"/>
    </source>
</evidence>
<sequence>MTALRTGRRAALLAASVLTATALAVSVGTAGDAAASPTLPVPVIEPEQAQALAAGLEQDLGQDRTAGSYLDAAGRLVVTVTDRQAADQVKAAGAVARMVPHSGAQLTAATAELDRSAAVPGTAWAVDPVTNQVVLSTDSSVTGAGLEKVRMAAASLGAVVRVEPMLGRLTTKLAGGDAIYGSGYRCSLGFNVHQGSTQYFLTAGHCGAAVPTWYSDRGQTVKLGNTANARFPGDDFALVGYTNGSTPPSAVDLYNATTRSITGASTPAVGLSVSRSGSTTGVHSGKVTALNATVNYAEGTVRGLIKTSVCAEPGDSGGPLFSGNTAHGLTSGGSGDCTVGGTTYFQPVTEALAAYGVTVG</sequence>
<evidence type="ECO:0000313" key="13">
    <source>
        <dbReference type="EMBL" id="XCM78650.1"/>
    </source>
</evidence>
<evidence type="ECO:0000256" key="4">
    <source>
        <dbReference type="ARBA" id="ARBA00022801"/>
    </source>
</evidence>
<name>A0AAU8JU24_9ACTN</name>
<feature type="domain" description="Peptidase S1A alpha-lytic prodomain" evidence="12">
    <location>
        <begin position="101"/>
        <end position="156"/>
    </location>
</feature>
<evidence type="ECO:0000259" key="11">
    <source>
        <dbReference type="Pfam" id="PF00089"/>
    </source>
</evidence>
<reference evidence="13" key="1">
    <citation type="submission" date="2024-06" db="EMBL/GenBank/DDBJ databases">
        <title>The genome sequences of Kitasatospora sp. strain HUAS MG31.</title>
        <authorList>
            <person name="Mo P."/>
        </authorList>
    </citation>
    <scope>NUCLEOTIDE SEQUENCE</scope>
    <source>
        <strain evidence="13">HUAS MG31</strain>
    </source>
</reference>
<dbReference type="InterPro" id="IPR006311">
    <property type="entry name" value="TAT_signal"/>
</dbReference>
<dbReference type="AlphaFoldDB" id="A0AAU8JU24"/>
<evidence type="ECO:0000256" key="6">
    <source>
        <dbReference type="ARBA" id="ARBA00023145"/>
    </source>
</evidence>
<keyword evidence="4" id="KW-0378">Hydrolase</keyword>
<feature type="chain" id="PRO_5043773139" evidence="10">
    <location>
        <begin position="25"/>
        <end position="360"/>
    </location>
</feature>
<dbReference type="EMBL" id="CP159872">
    <property type="protein sequence ID" value="XCM78650.1"/>
    <property type="molecule type" value="Genomic_DNA"/>
</dbReference>
<proteinExistence type="inferred from homology"/>